<proteinExistence type="predicted"/>
<sequence>MQAAQQRDAPKSSFPSGFGPEWALAALRSLQIDGYSLHCTPCHHPILD</sequence>
<accession>A0ABU1BN58</accession>
<dbReference type="RefSeq" id="WP_338436218.1">
    <property type="nucleotide sequence ID" value="NZ_JAUYVH010000003.1"/>
</dbReference>
<name>A0ABU1BN58_9BURK</name>
<protein>
    <submittedName>
        <fullName evidence="1">Uncharacterized protein</fullName>
    </submittedName>
</protein>
<dbReference type="Proteomes" id="UP001225596">
    <property type="component" value="Unassembled WGS sequence"/>
</dbReference>
<evidence type="ECO:0000313" key="1">
    <source>
        <dbReference type="EMBL" id="MDQ9170294.1"/>
    </source>
</evidence>
<reference evidence="1 2" key="1">
    <citation type="submission" date="2023-08" db="EMBL/GenBank/DDBJ databases">
        <title>Oxalobacteraceae gen .nov., isolated from river sludge outside the plant.</title>
        <authorList>
            <person name="Zhao S.Y."/>
        </authorList>
    </citation>
    <scope>NUCLEOTIDE SEQUENCE [LARGE SCALE GENOMIC DNA]</scope>
    <source>
        <strain evidence="1 2">R-40</strain>
    </source>
</reference>
<comment type="caution">
    <text evidence="1">The sequence shown here is derived from an EMBL/GenBank/DDBJ whole genome shotgun (WGS) entry which is preliminary data.</text>
</comment>
<dbReference type="EMBL" id="JAUYVH010000003">
    <property type="protein sequence ID" value="MDQ9170294.1"/>
    <property type="molecule type" value="Genomic_DNA"/>
</dbReference>
<keyword evidence="2" id="KW-1185">Reference proteome</keyword>
<gene>
    <name evidence="1" type="ORF">Q8A64_07690</name>
</gene>
<organism evidence="1 2">
    <name type="scientific">Keguizhuia sedimenti</name>
    <dbReference type="NCBI Taxonomy" id="3064264"/>
    <lineage>
        <taxon>Bacteria</taxon>
        <taxon>Pseudomonadati</taxon>
        <taxon>Pseudomonadota</taxon>
        <taxon>Betaproteobacteria</taxon>
        <taxon>Burkholderiales</taxon>
        <taxon>Oxalobacteraceae</taxon>
        <taxon>Keguizhuia</taxon>
    </lineage>
</organism>
<evidence type="ECO:0000313" key="2">
    <source>
        <dbReference type="Proteomes" id="UP001225596"/>
    </source>
</evidence>